<dbReference type="Proteomes" id="UP000054477">
    <property type="component" value="Unassembled WGS sequence"/>
</dbReference>
<protein>
    <submittedName>
        <fullName evidence="1">Uncharacterized protein</fullName>
    </submittedName>
</protein>
<evidence type="ECO:0000313" key="1">
    <source>
        <dbReference type="EMBL" id="KIJ94760.1"/>
    </source>
</evidence>
<evidence type="ECO:0000313" key="2">
    <source>
        <dbReference type="Proteomes" id="UP000054477"/>
    </source>
</evidence>
<dbReference type="AlphaFoldDB" id="A0A0C9WSM9"/>
<sequence>MSRSGLFRTGPVVESFHRNFIWPVWHLKFLTVYVRAPCLGTTSLRKTFRALGQAKKGSCNTSGPVQA</sequence>
<gene>
    <name evidence="1" type="ORF">K443DRAFT_349362</name>
</gene>
<name>A0A0C9WSM9_9AGAR</name>
<dbReference type="HOGENOM" id="CLU_2812775_0_0_1"/>
<reference evidence="1 2" key="1">
    <citation type="submission" date="2014-04" db="EMBL/GenBank/DDBJ databases">
        <authorList>
            <consortium name="DOE Joint Genome Institute"/>
            <person name="Kuo A."/>
            <person name="Kohler A."/>
            <person name="Nagy L.G."/>
            <person name="Floudas D."/>
            <person name="Copeland A."/>
            <person name="Barry K.W."/>
            <person name="Cichocki N."/>
            <person name="Veneault-Fourrey C."/>
            <person name="LaButti K."/>
            <person name="Lindquist E.A."/>
            <person name="Lipzen A."/>
            <person name="Lundell T."/>
            <person name="Morin E."/>
            <person name="Murat C."/>
            <person name="Sun H."/>
            <person name="Tunlid A."/>
            <person name="Henrissat B."/>
            <person name="Grigoriev I.V."/>
            <person name="Hibbett D.S."/>
            <person name="Martin F."/>
            <person name="Nordberg H.P."/>
            <person name="Cantor M.N."/>
            <person name="Hua S.X."/>
        </authorList>
    </citation>
    <scope>NUCLEOTIDE SEQUENCE [LARGE SCALE GENOMIC DNA]</scope>
    <source>
        <strain evidence="1 2">LaAM-08-1</strain>
    </source>
</reference>
<proteinExistence type="predicted"/>
<dbReference type="EMBL" id="KN838779">
    <property type="protein sequence ID" value="KIJ94760.1"/>
    <property type="molecule type" value="Genomic_DNA"/>
</dbReference>
<keyword evidence="2" id="KW-1185">Reference proteome</keyword>
<reference evidence="2" key="2">
    <citation type="submission" date="2015-01" db="EMBL/GenBank/DDBJ databases">
        <title>Evolutionary Origins and Diversification of the Mycorrhizal Mutualists.</title>
        <authorList>
            <consortium name="DOE Joint Genome Institute"/>
            <consortium name="Mycorrhizal Genomics Consortium"/>
            <person name="Kohler A."/>
            <person name="Kuo A."/>
            <person name="Nagy L.G."/>
            <person name="Floudas D."/>
            <person name="Copeland A."/>
            <person name="Barry K.W."/>
            <person name="Cichocki N."/>
            <person name="Veneault-Fourrey C."/>
            <person name="LaButti K."/>
            <person name="Lindquist E.A."/>
            <person name="Lipzen A."/>
            <person name="Lundell T."/>
            <person name="Morin E."/>
            <person name="Murat C."/>
            <person name="Riley R."/>
            <person name="Ohm R."/>
            <person name="Sun H."/>
            <person name="Tunlid A."/>
            <person name="Henrissat B."/>
            <person name="Grigoriev I.V."/>
            <person name="Hibbett D.S."/>
            <person name="Martin F."/>
        </authorList>
    </citation>
    <scope>NUCLEOTIDE SEQUENCE [LARGE SCALE GENOMIC DNA]</scope>
    <source>
        <strain evidence="2">LaAM-08-1</strain>
    </source>
</reference>
<organism evidence="1 2">
    <name type="scientific">Laccaria amethystina LaAM-08-1</name>
    <dbReference type="NCBI Taxonomy" id="1095629"/>
    <lineage>
        <taxon>Eukaryota</taxon>
        <taxon>Fungi</taxon>
        <taxon>Dikarya</taxon>
        <taxon>Basidiomycota</taxon>
        <taxon>Agaricomycotina</taxon>
        <taxon>Agaricomycetes</taxon>
        <taxon>Agaricomycetidae</taxon>
        <taxon>Agaricales</taxon>
        <taxon>Agaricineae</taxon>
        <taxon>Hydnangiaceae</taxon>
        <taxon>Laccaria</taxon>
    </lineage>
</organism>
<accession>A0A0C9WSM9</accession>